<keyword evidence="1" id="KW-0472">Membrane</keyword>
<sequence length="339" mass="36676">MMLQRAACGVRPRVSGWRSSAPSVGSGGRALRVVPVLRAEKDEKVTLIASLDEDAANVSGEYCSIDVTGKKEKRTIGEMETEFLEAMSSYYYDGKAKLTDAEFENLREELLWNGSSVAILSSDEMKFLEARLGYGKGQPIMSDEEFDALRGQLRSNNSVVSAQGPRCSIRTRKLYSDAQYDIARMTALNVPAVLLLLGFVFAIDDVTGFEITQAIELPPPWGLVLLWGVLLPSLYVLSTALTNIGFKDGLILKGNCPDCGNENITYFGDLLTVPGNRGTNVVDCGKCGAGLTFDQNKRIIMIDETPEEKQKKAAALAAKKAASAAKKAAKAASAEKKEA</sequence>
<dbReference type="EMBL" id="HBEC01002011">
    <property type="protein sequence ID" value="CAD8280923.1"/>
    <property type="molecule type" value="Transcribed_RNA"/>
</dbReference>
<dbReference type="PANTHER" id="PTHR31032:SF1">
    <property type="entry name" value="PGR5-LIKE PROTEIN 1B, CHLOROPLASTIC"/>
    <property type="match status" value="1"/>
</dbReference>
<proteinExistence type="predicted"/>
<protein>
    <recommendedName>
        <fullName evidence="3">PGR5-like protein 1A, chloroplastic</fullName>
    </recommendedName>
</protein>
<accession>A0A7R9V0T2</accession>
<dbReference type="GO" id="GO:0016730">
    <property type="term" value="F:oxidoreductase activity, acting on iron-sulfur proteins as donors"/>
    <property type="evidence" value="ECO:0007669"/>
    <property type="project" value="InterPro"/>
</dbReference>
<evidence type="ECO:0000313" key="2">
    <source>
        <dbReference type="EMBL" id="CAD8280923.1"/>
    </source>
</evidence>
<evidence type="ECO:0000256" key="1">
    <source>
        <dbReference type="SAM" id="Phobius"/>
    </source>
</evidence>
<reference evidence="2" key="1">
    <citation type="submission" date="2021-01" db="EMBL/GenBank/DDBJ databases">
        <authorList>
            <person name="Corre E."/>
            <person name="Pelletier E."/>
            <person name="Niang G."/>
            <person name="Scheremetjew M."/>
            <person name="Finn R."/>
            <person name="Kale V."/>
            <person name="Holt S."/>
            <person name="Cochrane G."/>
            <person name="Meng A."/>
            <person name="Brown T."/>
            <person name="Cohen L."/>
        </authorList>
    </citation>
    <scope>NUCLEOTIDE SEQUENCE</scope>
    <source>
        <strain evidence="2">CCMP219</strain>
    </source>
</reference>
<name>A0A7R9V0T2_9CHLO</name>
<feature type="transmembrane region" description="Helical" evidence="1">
    <location>
        <begin position="223"/>
        <end position="246"/>
    </location>
</feature>
<dbReference type="PANTHER" id="PTHR31032">
    <property type="entry name" value="PGR5-LIKE PROTEIN 1B, CHLOROPLASTIC"/>
    <property type="match status" value="1"/>
</dbReference>
<keyword evidence="1" id="KW-1133">Transmembrane helix</keyword>
<dbReference type="AlphaFoldDB" id="A0A7R9V0T2"/>
<feature type="transmembrane region" description="Helical" evidence="1">
    <location>
        <begin position="182"/>
        <end position="203"/>
    </location>
</feature>
<evidence type="ECO:0008006" key="3">
    <source>
        <dbReference type="Google" id="ProtNLM"/>
    </source>
</evidence>
<dbReference type="InterPro" id="IPR039987">
    <property type="entry name" value="PGRL1"/>
</dbReference>
<gene>
    <name evidence="2" type="ORF">CEUR00632_LOCUS958</name>
</gene>
<dbReference type="GO" id="GO:0009773">
    <property type="term" value="P:photosynthetic electron transport in photosystem I"/>
    <property type="evidence" value="ECO:0007669"/>
    <property type="project" value="InterPro"/>
</dbReference>
<keyword evidence="1" id="KW-0812">Transmembrane</keyword>
<dbReference type="GO" id="GO:0009535">
    <property type="term" value="C:chloroplast thylakoid membrane"/>
    <property type="evidence" value="ECO:0007669"/>
    <property type="project" value="InterPro"/>
</dbReference>
<organism evidence="2">
    <name type="scientific">Chlamydomonas euryale</name>
    <dbReference type="NCBI Taxonomy" id="1486919"/>
    <lineage>
        <taxon>Eukaryota</taxon>
        <taxon>Viridiplantae</taxon>
        <taxon>Chlorophyta</taxon>
        <taxon>core chlorophytes</taxon>
        <taxon>Chlorophyceae</taxon>
        <taxon>CS clade</taxon>
        <taxon>Chlamydomonadales</taxon>
        <taxon>Chlamydomonadaceae</taxon>
        <taxon>Chlamydomonas</taxon>
    </lineage>
</organism>